<evidence type="ECO:0000256" key="1">
    <source>
        <dbReference type="ARBA" id="ARBA00043967"/>
    </source>
</evidence>
<feature type="compositionally biased region" description="Basic and acidic residues" evidence="2">
    <location>
        <begin position="53"/>
        <end position="64"/>
    </location>
</feature>
<protein>
    <submittedName>
        <fullName evidence="4">Fe-S cluster assembly protein SufD</fullName>
    </submittedName>
</protein>
<sequence length="441" mass="47257">MTNTPASPGTATDQQDATAEEVAGVEVGERRISIPGMTEEGENLAAETNTASEHSHGGLGESKKKSPTSGVGSRSNRHAGFDLADFPQPTGREEEWRFTPIKKLAGVLSDAASDAEAVEQQVSAPETVTVSSLAEGETPRHTVLQPADRAAVVAAQNAGEALHISVPADAEIDEPIRVQITGQDAARRENSHIVLEAGVNSKAVFVLEHRGTAQFNGNVETLVGEGADVRVISLQRWDDDAVHVGQHDAEVGKDASYKHIAVSLGGSVVRLNTNFRYAAEGAEAEMYGLYFADSGQHLEHRTFVDHNSPRNTSNVLYKGALQGESARSVWIGDVLIRAEAEGTDSYEKNQNLVLTDGARADSVPNLEIQTGVIEGAGHASSTGRFDENHLFYLMARGIPEREARQLVVRGFLHEIIQTIGVDSIEESLAEDLENELEIAGF</sequence>
<reference evidence="5" key="1">
    <citation type="journal article" date="2019" name="Int. J. Syst. Evol. Microbiol.">
        <title>The Global Catalogue of Microorganisms (GCM) 10K type strain sequencing project: providing services to taxonomists for standard genome sequencing and annotation.</title>
        <authorList>
            <consortium name="The Broad Institute Genomics Platform"/>
            <consortium name="The Broad Institute Genome Sequencing Center for Infectious Disease"/>
            <person name="Wu L."/>
            <person name="Ma J."/>
        </authorList>
    </citation>
    <scope>NUCLEOTIDE SEQUENCE [LARGE SCALE GENOMIC DNA]</scope>
    <source>
        <strain evidence="5">JCM 11483</strain>
    </source>
</reference>
<evidence type="ECO:0000313" key="4">
    <source>
        <dbReference type="EMBL" id="GAA3283286.1"/>
    </source>
</evidence>
<proteinExistence type="inferred from homology"/>
<organism evidence="4 5">
    <name type="scientific">Nesterenkonia halobia</name>
    <dbReference type="NCBI Taxonomy" id="37922"/>
    <lineage>
        <taxon>Bacteria</taxon>
        <taxon>Bacillati</taxon>
        <taxon>Actinomycetota</taxon>
        <taxon>Actinomycetes</taxon>
        <taxon>Micrococcales</taxon>
        <taxon>Micrococcaceae</taxon>
        <taxon>Nesterenkonia</taxon>
    </lineage>
</organism>
<gene>
    <name evidence="4" type="primary">sufD</name>
    <name evidence="4" type="ORF">GCM10020260_11790</name>
</gene>
<dbReference type="InterPro" id="IPR000825">
    <property type="entry name" value="SUF_FeS_clus_asmbl_SufBD_core"/>
</dbReference>
<dbReference type="PANTHER" id="PTHR43575">
    <property type="entry name" value="PROTEIN ABCI7, CHLOROPLASTIC"/>
    <property type="match status" value="1"/>
</dbReference>
<feature type="domain" description="SUF system FeS cluster assembly SufBD core" evidence="3">
    <location>
        <begin position="187"/>
        <end position="411"/>
    </location>
</feature>
<name>A0ABP6REI3_9MICC</name>
<dbReference type="NCBIfam" id="TIGR01981">
    <property type="entry name" value="sufD"/>
    <property type="match status" value="1"/>
</dbReference>
<feature type="compositionally biased region" description="Polar residues" evidence="2">
    <location>
        <begin position="1"/>
        <end position="17"/>
    </location>
</feature>
<dbReference type="InterPro" id="IPR055346">
    <property type="entry name" value="Fe-S_cluster_assembly_SufBD"/>
</dbReference>
<dbReference type="Pfam" id="PF01458">
    <property type="entry name" value="SUFBD_core"/>
    <property type="match status" value="1"/>
</dbReference>
<accession>A0ABP6REI3</accession>
<dbReference type="RefSeq" id="WP_344719209.1">
    <property type="nucleotide sequence ID" value="NZ_BAAAYG010000004.1"/>
</dbReference>
<dbReference type="SUPFAM" id="SSF101960">
    <property type="entry name" value="Stabilizer of iron transporter SufD"/>
    <property type="match status" value="1"/>
</dbReference>
<evidence type="ECO:0000259" key="3">
    <source>
        <dbReference type="Pfam" id="PF01458"/>
    </source>
</evidence>
<comment type="caution">
    <text evidence="4">The sequence shown here is derived from an EMBL/GenBank/DDBJ whole genome shotgun (WGS) entry which is preliminary data.</text>
</comment>
<dbReference type="InterPro" id="IPR037284">
    <property type="entry name" value="SUF_FeS_clus_asmbl_SufBD_sf"/>
</dbReference>
<feature type="region of interest" description="Disordered" evidence="2">
    <location>
        <begin position="1"/>
        <end position="93"/>
    </location>
</feature>
<keyword evidence="5" id="KW-1185">Reference proteome</keyword>
<dbReference type="EMBL" id="BAAAYG010000004">
    <property type="protein sequence ID" value="GAA3283286.1"/>
    <property type="molecule type" value="Genomic_DNA"/>
</dbReference>
<dbReference type="InterPro" id="IPR011542">
    <property type="entry name" value="SUF_FeS_clus_asmbl_SufD"/>
</dbReference>
<evidence type="ECO:0000313" key="5">
    <source>
        <dbReference type="Proteomes" id="UP001501736"/>
    </source>
</evidence>
<dbReference type="Proteomes" id="UP001501736">
    <property type="component" value="Unassembled WGS sequence"/>
</dbReference>
<dbReference type="PANTHER" id="PTHR43575:SF1">
    <property type="entry name" value="PROTEIN ABCI7, CHLOROPLASTIC"/>
    <property type="match status" value="1"/>
</dbReference>
<comment type="similarity">
    <text evidence="1">Belongs to the iron-sulfur cluster assembly SufBD family.</text>
</comment>
<evidence type="ECO:0000256" key="2">
    <source>
        <dbReference type="SAM" id="MobiDB-lite"/>
    </source>
</evidence>